<dbReference type="EMBL" id="OCST01000006">
    <property type="protein sequence ID" value="SOE74058.1"/>
    <property type="molecule type" value="Genomic_DNA"/>
</dbReference>
<evidence type="ECO:0000313" key="2">
    <source>
        <dbReference type="Proteomes" id="UP000219440"/>
    </source>
</evidence>
<proteinExistence type="predicted"/>
<keyword evidence="2" id="KW-1185">Reference proteome</keyword>
<dbReference type="AlphaFoldDB" id="A0A2C9A3R1"/>
<protein>
    <submittedName>
        <fullName evidence="1">Uncharacterized protein</fullName>
    </submittedName>
</protein>
<reference evidence="1 2" key="1">
    <citation type="submission" date="2017-09" db="EMBL/GenBank/DDBJ databases">
        <authorList>
            <person name="Ehlers B."/>
            <person name="Leendertz F.H."/>
        </authorList>
    </citation>
    <scope>NUCLEOTIDE SEQUENCE [LARGE SCALE GENOMIC DNA]</scope>
    <source>
        <strain evidence="1 2">CGMCC 1.05381</strain>
    </source>
</reference>
<evidence type="ECO:0000313" key="1">
    <source>
        <dbReference type="EMBL" id="SOE74058.1"/>
    </source>
</evidence>
<dbReference type="Proteomes" id="UP000219440">
    <property type="component" value="Unassembled WGS sequence"/>
</dbReference>
<name>A0A2C9A3R1_9MICO</name>
<organism evidence="1 2">
    <name type="scientific">Salinibacterium xinjiangense</name>
    <dbReference type="NCBI Taxonomy" id="386302"/>
    <lineage>
        <taxon>Bacteria</taxon>
        <taxon>Bacillati</taxon>
        <taxon>Actinomycetota</taxon>
        <taxon>Actinomycetes</taxon>
        <taxon>Micrococcales</taxon>
        <taxon>Microbacteriaceae</taxon>
        <taxon>Salinibacterium</taxon>
    </lineage>
</organism>
<accession>A0A2C9A3R1</accession>
<gene>
    <name evidence="1" type="ORF">SAMN06296378_2936</name>
</gene>
<sequence>MTAQGDGGRRFDLRAGYNPIAGVKKLQNAVGARIVNDVQANESCGDLFELHFLVYAYRDGEVSKLFFELNADADKSKTIISYGLELRRRLRSAPTRTGQILESR</sequence>